<organism evidence="1 2">
    <name type="scientific">Aquimarina gracilis</name>
    <dbReference type="NCBI Taxonomy" id="874422"/>
    <lineage>
        <taxon>Bacteria</taxon>
        <taxon>Pseudomonadati</taxon>
        <taxon>Bacteroidota</taxon>
        <taxon>Flavobacteriia</taxon>
        <taxon>Flavobacteriales</taxon>
        <taxon>Flavobacteriaceae</taxon>
        <taxon>Aquimarina</taxon>
    </lineage>
</organism>
<name>A0ABU5ZZC9_9FLAO</name>
<keyword evidence="2" id="KW-1185">Reference proteome</keyword>
<dbReference type="Proteomes" id="UP001327027">
    <property type="component" value="Unassembled WGS sequence"/>
</dbReference>
<comment type="caution">
    <text evidence="1">The sequence shown here is derived from an EMBL/GenBank/DDBJ whole genome shotgun (WGS) entry which is preliminary data.</text>
</comment>
<accession>A0ABU5ZZC9</accession>
<dbReference type="RefSeq" id="WP_324181272.1">
    <property type="nucleotide sequence ID" value="NZ_BAABAW010000025.1"/>
</dbReference>
<reference evidence="1 2" key="1">
    <citation type="journal article" date="2013" name="Int. J. Syst. Evol. Microbiol.">
        <title>Aquimarina gracilis sp. nov., isolated from the gut microflora of a mussel, Mytilus coruscus, and emended description of Aquimarina spongiae.</title>
        <authorList>
            <person name="Park S.C."/>
            <person name="Choe H.N."/>
            <person name="Baik K.S."/>
            <person name="Seong C.N."/>
        </authorList>
    </citation>
    <scope>NUCLEOTIDE SEQUENCE [LARGE SCALE GENOMIC DNA]</scope>
    <source>
        <strain evidence="1 2">PSC32</strain>
    </source>
</reference>
<gene>
    <name evidence="1" type="ORF">U6A24_17365</name>
</gene>
<evidence type="ECO:0000313" key="2">
    <source>
        <dbReference type="Proteomes" id="UP001327027"/>
    </source>
</evidence>
<sequence length="64" mass="7567">MSDKKEIKETQKEYTKVTSEGKIFIKTSDFFKIDKIQETINLFLESDLIKEIDKRKQPVDKIVS</sequence>
<evidence type="ECO:0000313" key="1">
    <source>
        <dbReference type="EMBL" id="MEB3347248.1"/>
    </source>
</evidence>
<dbReference type="EMBL" id="JAYKLX010000008">
    <property type="protein sequence ID" value="MEB3347248.1"/>
    <property type="molecule type" value="Genomic_DNA"/>
</dbReference>
<protein>
    <submittedName>
        <fullName evidence="1">Uncharacterized protein</fullName>
    </submittedName>
</protein>
<proteinExistence type="predicted"/>